<accession>A0A1B6L2C1</accession>
<evidence type="ECO:0000256" key="6">
    <source>
        <dbReference type="ARBA" id="ARBA00035263"/>
    </source>
</evidence>
<keyword evidence="5" id="KW-0687">Ribonucleoprotein</keyword>
<dbReference type="InterPro" id="IPR000307">
    <property type="entry name" value="Ribosomal_bS16"/>
</dbReference>
<dbReference type="GO" id="GO:0003735">
    <property type="term" value="F:structural constituent of ribosome"/>
    <property type="evidence" value="ECO:0007669"/>
    <property type="project" value="InterPro"/>
</dbReference>
<keyword evidence="3" id="KW-0689">Ribosomal protein</keyword>
<dbReference type="EMBL" id="GEBQ01022104">
    <property type="protein sequence ID" value="JAT17873.1"/>
    <property type="molecule type" value="Transcribed_RNA"/>
</dbReference>
<proteinExistence type="inferred from homology"/>
<evidence type="ECO:0000313" key="8">
    <source>
        <dbReference type="EMBL" id="JAT17873.1"/>
    </source>
</evidence>
<evidence type="ECO:0000256" key="5">
    <source>
        <dbReference type="ARBA" id="ARBA00023274"/>
    </source>
</evidence>
<dbReference type="SUPFAM" id="SSF54565">
    <property type="entry name" value="Ribosomal protein S16"/>
    <property type="match status" value="1"/>
</dbReference>
<reference evidence="8" key="1">
    <citation type="submission" date="2015-11" db="EMBL/GenBank/DDBJ databases">
        <title>De novo transcriptome assembly of four potential Pierce s Disease insect vectors from Arizona vineyards.</title>
        <authorList>
            <person name="Tassone E.E."/>
        </authorList>
    </citation>
    <scope>NUCLEOTIDE SEQUENCE</scope>
</reference>
<dbReference type="HAMAP" id="MF_00385">
    <property type="entry name" value="Ribosomal_bS16"/>
    <property type="match status" value="1"/>
</dbReference>
<dbReference type="GO" id="GO:0032543">
    <property type="term" value="P:mitochondrial translation"/>
    <property type="evidence" value="ECO:0007669"/>
    <property type="project" value="TreeGrafter"/>
</dbReference>
<dbReference type="GO" id="GO:0005743">
    <property type="term" value="C:mitochondrial inner membrane"/>
    <property type="evidence" value="ECO:0007669"/>
    <property type="project" value="UniProtKB-ARBA"/>
</dbReference>
<dbReference type="Gene3D" id="3.30.1320.10">
    <property type="match status" value="1"/>
</dbReference>
<dbReference type="InterPro" id="IPR023803">
    <property type="entry name" value="Ribosomal_bS16_dom_sf"/>
</dbReference>
<dbReference type="NCBIfam" id="TIGR00002">
    <property type="entry name" value="S16"/>
    <property type="match status" value="1"/>
</dbReference>
<dbReference type="PANTHER" id="PTHR12919">
    <property type="entry name" value="30S RIBOSOMAL PROTEIN S16"/>
    <property type="match status" value="1"/>
</dbReference>
<protein>
    <recommendedName>
        <fullName evidence="6">Small ribosomal subunit protein bS16m</fullName>
    </recommendedName>
    <alternativeName>
        <fullName evidence="7">28S ribosomal protein S16, mitochondrial</fullName>
    </alternativeName>
</protein>
<gene>
    <name evidence="8" type="ORF">g.49310</name>
</gene>
<dbReference type="PANTHER" id="PTHR12919:SF20">
    <property type="entry name" value="SMALL RIBOSOMAL SUBUNIT PROTEIN BS16M"/>
    <property type="match status" value="1"/>
</dbReference>
<dbReference type="Pfam" id="PF00886">
    <property type="entry name" value="Ribosomal_S16"/>
    <property type="match status" value="1"/>
</dbReference>
<dbReference type="GO" id="GO:0005763">
    <property type="term" value="C:mitochondrial small ribosomal subunit"/>
    <property type="evidence" value="ECO:0007669"/>
    <property type="project" value="TreeGrafter"/>
</dbReference>
<evidence type="ECO:0000256" key="1">
    <source>
        <dbReference type="ARBA" id="ARBA00004173"/>
    </source>
</evidence>
<name>A0A1B6L2C1_9HEMI</name>
<evidence type="ECO:0000256" key="3">
    <source>
        <dbReference type="ARBA" id="ARBA00022980"/>
    </source>
</evidence>
<sequence length="146" mass="16324">MRKPAHLRLFPASGGFNAGDVVKIIRFARMGCTNRPFYHIVVAAKKREQDDQCIEQIGSYDPMPNERNEKLVACNFERLGYWIGQGVGVSKAVCQLLGIAGFFPIHPRSYMVAWRNRKEAVKQLEAVKAVAEKSSVENTSQTPTPS</sequence>
<comment type="subcellular location">
    <subcellularLocation>
        <location evidence="1">Mitochondrion</location>
    </subcellularLocation>
</comment>
<organism evidence="8">
    <name type="scientific">Graphocephala atropunctata</name>
    <dbReference type="NCBI Taxonomy" id="36148"/>
    <lineage>
        <taxon>Eukaryota</taxon>
        <taxon>Metazoa</taxon>
        <taxon>Ecdysozoa</taxon>
        <taxon>Arthropoda</taxon>
        <taxon>Hexapoda</taxon>
        <taxon>Insecta</taxon>
        <taxon>Pterygota</taxon>
        <taxon>Neoptera</taxon>
        <taxon>Paraneoptera</taxon>
        <taxon>Hemiptera</taxon>
        <taxon>Auchenorrhyncha</taxon>
        <taxon>Membracoidea</taxon>
        <taxon>Cicadellidae</taxon>
        <taxon>Cicadellinae</taxon>
        <taxon>Cicadellini</taxon>
        <taxon>Graphocephala</taxon>
    </lineage>
</organism>
<evidence type="ECO:0000256" key="7">
    <source>
        <dbReference type="ARBA" id="ARBA00035438"/>
    </source>
</evidence>
<dbReference type="FunFam" id="3.30.1320.10:FF:000004">
    <property type="entry name" value="28S ribosomal protein S16, mitochondrial"/>
    <property type="match status" value="1"/>
</dbReference>
<keyword evidence="4" id="KW-0496">Mitochondrion</keyword>
<evidence type="ECO:0000256" key="2">
    <source>
        <dbReference type="ARBA" id="ARBA00006668"/>
    </source>
</evidence>
<comment type="similarity">
    <text evidence="2">Belongs to the bacterial ribosomal protein bS16 family.</text>
</comment>
<evidence type="ECO:0000256" key="4">
    <source>
        <dbReference type="ARBA" id="ARBA00023128"/>
    </source>
</evidence>
<dbReference type="AlphaFoldDB" id="A0A1B6L2C1"/>